<gene>
    <name evidence="1" type="ORF">M9Y10_000305</name>
</gene>
<evidence type="ECO:0008006" key="3">
    <source>
        <dbReference type="Google" id="ProtNLM"/>
    </source>
</evidence>
<reference evidence="1 2" key="1">
    <citation type="submission" date="2024-04" db="EMBL/GenBank/DDBJ databases">
        <title>Tritrichomonas musculus Genome.</title>
        <authorList>
            <person name="Alves-Ferreira E."/>
            <person name="Grigg M."/>
            <person name="Lorenzi H."/>
            <person name="Galac M."/>
        </authorList>
    </citation>
    <scope>NUCLEOTIDE SEQUENCE [LARGE SCALE GENOMIC DNA]</scope>
    <source>
        <strain evidence="1 2">EAF2021</strain>
    </source>
</reference>
<comment type="caution">
    <text evidence="1">The sequence shown here is derived from an EMBL/GenBank/DDBJ whole genome shotgun (WGS) entry which is preliminary data.</text>
</comment>
<accession>A0ABR2L3V5</accession>
<proteinExistence type="predicted"/>
<evidence type="ECO:0000313" key="2">
    <source>
        <dbReference type="Proteomes" id="UP001470230"/>
    </source>
</evidence>
<name>A0ABR2L3V5_9EUKA</name>
<dbReference type="Proteomes" id="UP001470230">
    <property type="component" value="Unassembled WGS sequence"/>
</dbReference>
<keyword evidence="2" id="KW-1185">Reference proteome</keyword>
<dbReference type="EMBL" id="JAPFFF010000001">
    <property type="protein sequence ID" value="KAK8898045.1"/>
    <property type="molecule type" value="Genomic_DNA"/>
</dbReference>
<evidence type="ECO:0000313" key="1">
    <source>
        <dbReference type="EMBL" id="KAK8898045.1"/>
    </source>
</evidence>
<sequence length="104" mass="12442">MSESVLVSKQLEQKLIRVLEQKEENEIEFERIRENFQISCGYRLMYREGDPIPFCQDSNKDDEKVKSRLIQCRFDEEIYDLEILKLKDKIAEAKIAEIQDINEL</sequence>
<protein>
    <recommendedName>
        <fullName evidence="3">Coil containing protein</fullName>
    </recommendedName>
</protein>
<organism evidence="1 2">
    <name type="scientific">Tritrichomonas musculus</name>
    <dbReference type="NCBI Taxonomy" id="1915356"/>
    <lineage>
        <taxon>Eukaryota</taxon>
        <taxon>Metamonada</taxon>
        <taxon>Parabasalia</taxon>
        <taxon>Tritrichomonadida</taxon>
        <taxon>Tritrichomonadidae</taxon>
        <taxon>Tritrichomonas</taxon>
    </lineage>
</organism>